<reference evidence="2 3" key="1">
    <citation type="submission" date="2018-08" db="EMBL/GenBank/DDBJ databases">
        <title>A genome reference for cultivated species of the human gut microbiota.</title>
        <authorList>
            <person name="Zou Y."/>
            <person name="Xue W."/>
            <person name="Luo G."/>
        </authorList>
    </citation>
    <scope>NUCLEOTIDE SEQUENCE [LARGE SCALE GENOMIC DNA]</scope>
    <source>
        <strain evidence="2 3">AF48-16</strain>
    </source>
</reference>
<proteinExistence type="inferred from homology"/>
<evidence type="ECO:0000313" key="2">
    <source>
        <dbReference type="EMBL" id="RHK05964.1"/>
    </source>
</evidence>
<dbReference type="AlphaFoldDB" id="A0A1G8WRS9"/>
<dbReference type="InterPro" id="IPR031100">
    <property type="entry name" value="LOG_fam"/>
</dbReference>
<dbReference type="Gene3D" id="3.40.50.450">
    <property type="match status" value="1"/>
</dbReference>
<dbReference type="PANTHER" id="PTHR31223:SF70">
    <property type="entry name" value="LOG FAMILY PROTEIN YJL055W"/>
    <property type="match status" value="1"/>
</dbReference>
<protein>
    <submittedName>
        <fullName evidence="2">Lysine decarboxylase</fullName>
    </submittedName>
</protein>
<gene>
    <name evidence="2" type="ORF">DW084_10615</name>
</gene>
<dbReference type="EMBL" id="QRMZ01000013">
    <property type="protein sequence ID" value="RHK05964.1"/>
    <property type="molecule type" value="Genomic_DNA"/>
</dbReference>
<comment type="caution">
    <text evidence="2">The sequence shown here is derived from an EMBL/GenBank/DDBJ whole genome shotgun (WGS) entry which is preliminary data.</text>
</comment>
<dbReference type="GO" id="GO:0009691">
    <property type="term" value="P:cytokinin biosynthetic process"/>
    <property type="evidence" value="ECO:0007669"/>
    <property type="project" value="TreeGrafter"/>
</dbReference>
<name>A0A1G8WRS9_ENTCA</name>
<evidence type="ECO:0000256" key="1">
    <source>
        <dbReference type="ARBA" id="ARBA00006763"/>
    </source>
</evidence>
<dbReference type="SUPFAM" id="SSF102405">
    <property type="entry name" value="MCP/YpsA-like"/>
    <property type="match status" value="1"/>
</dbReference>
<dbReference type="Proteomes" id="UP000286288">
    <property type="component" value="Unassembled WGS sequence"/>
</dbReference>
<accession>A0A1G8WRS9</accession>
<sequence length="192" mass="20646">MRVTVCCGTRLENEKKLAKTARAIGNALAKNHIELVYCGPLAGLMREIVKGVFEKEGAVTGIYPSGSFAEDLPPIVTGSSTYTEFYTDTREEQTQQLLEMSDAYLVLPGGFGTLEELSSVCSFTTLGPLSGKPIGVLMTQGLNDGLKPLLKMFEASSFAWAELSDTLFFLSDVESLIRRLAAKGSGMECLAG</sequence>
<dbReference type="PANTHER" id="PTHR31223">
    <property type="entry name" value="LOG FAMILY PROTEIN YJL055W"/>
    <property type="match status" value="1"/>
</dbReference>
<dbReference type="GO" id="GO:0016799">
    <property type="term" value="F:hydrolase activity, hydrolyzing N-glycosyl compounds"/>
    <property type="evidence" value="ECO:0007669"/>
    <property type="project" value="TreeGrafter"/>
</dbReference>
<evidence type="ECO:0000313" key="3">
    <source>
        <dbReference type="Proteomes" id="UP000286288"/>
    </source>
</evidence>
<dbReference type="RefSeq" id="WP_074534964.1">
    <property type="nucleotide sequence ID" value="NZ_CP119393.1"/>
</dbReference>
<dbReference type="OrthoDB" id="9801098at2"/>
<organism evidence="2 3">
    <name type="scientific">Enterococcus casseliflavus</name>
    <name type="common">Enterococcus flavescens</name>
    <dbReference type="NCBI Taxonomy" id="37734"/>
    <lineage>
        <taxon>Bacteria</taxon>
        <taxon>Bacillati</taxon>
        <taxon>Bacillota</taxon>
        <taxon>Bacilli</taxon>
        <taxon>Lactobacillales</taxon>
        <taxon>Enterococcaceae</taxon>
        <taxon>Enterococcus</taxon>
    </lineage>
</organism>
<dbReference type="Pfam" id="PF03641">
    <property type="entry name" value="Lysine_decarbox"/>
    <property type="match status" value="1"/>
</dbReference>
<comment type="similarity">
    <text evidence="1">Belongs to the LOG family.</text>
</comment>
<dbReference type="GO" id="GO:0005829">
    <property type="term" value="C:cytosol"/>
    <property type="evidence" value="ECO:0007669"/>
    <property type="project" value="TreeGrafter"/>
</dbReference>